<keyword evidence="8" id="KW-0408">Iron</keyword>
<accession>A0A2R6A693</accession>
<evidence type="ECO:0000313" key="14">
    <source>
        <dbReference type="Proteomes" id="UP000240880"/>
    </source>
</evidence>
<feature type="domain" description="TMADH/DMDH/HD second alpha/beta" evidence="12">
    <location>
        <begin position="314"/>
        <end position="409"/>
    </location>
</feature>
<evidence type="ECO:0000256" key="4">
    <source>
        <dbReference type="ARBA" id="ARBA00022630"/>
    </source>
</evidence>
<keyword evidence="6" id="KW-0479">Metal-binding</keyword>
<dbReference type="GO" id="GO:0010181">
    <property type="term" value="F:FMN binding"/>
    <property type="evidence" value="ECO:0007669"/>
    <property type="project" value="InterPro"/>
</dbReference>
<comment type="similarity">
    <text evidence="3">In the N-terminal section; belongs to the NADH:flavin oxidoreductase/NADH oxidase family.</text>
</comment>
<dbReference type="SUPFAM" id="SSF51395">
    <property type="entry name" value="FMN-linked oxidoreductases"/>
    <property type="match status" value="1"/>
</dbReference>
<reference evidence="13 14" key="1">
    <citation type="submission" date="2017-04" db="EMBL/GenBank/DDBJ databases">
        <title>Novel microbial lineages endemic to geothermal iron-oxide mats fill important gaps in the evolutionary history of Archaea.</title>
        <authorList>
            <person name="Jay Z.J."/>
            <person name="Beam J.P."/>
            <person name="Dlakic M."/>
            <person name="Rusch D.B."/>
            <person name="Kozubal M.A."/>
            <person name="Inskeep W.P."/>
        </authorList>
    </citation>
    <scope>NUCLEOTIDE SEQUENCE [LARGE SCALE GENOMIC DNA]</scope>
    <source>
        <strain evidence="13">OSP_D</strain>
    </source>
</reference>
<dbReference type="Gene3D" id="3.20.20.70">
    <property type="entry name" value="Aldolase class I"/>
    <property type="match status" value="1"/>
</dbReference>
<dbReference type="PRINTS" id="PR00469">
    <property type="entry name" value="PNDRDTASEII"/>
</dbReference>
<evidence type="ECO:0000259" key="10">
    <source>
        <dbReference type="Pfam" id="PF00724"/>
    </source>
</evidence>
<comment type="cofactor">
    <cofactor evidence="2">
        <name>[4Fe-4S] cluster</name>
        <dbReference type="ChEBI" id="CHEBI:49883"/>
    </cofactor>
</comment>
<evidence type="ECO:0000256" key="1">
    <source>
        <dbReference type="ARBA" id="ARBA00001917"/>
    </source>
</evidence>
<dbReference type="InterPro" id="IPR003953">
    <property type="entry name" value="FAD-dep_OxRdtase_2_FAD-bd"/>
</dbReference>
<dbReference type="InterPro" id="IPR001155">
    <property type="entry name" value="OxRdtase_FMN_N"/>
</dbReference>
<dbReference type="Pfam" id="PF00890">
    <property type="entry name" value="FAD_binding_2"/>
    <property type="match status" value="1"/>
</dbReference>
<dbReference type="Pfam" id="PF22620">
    <property type="entry name" value="OYE-like_second_a-b"/>
    <property type="match status" value="1"/>
</dbReference>
<evidence type="ECO:0008006" key="15">
    <source>
        <dbReference type="Google" id="ProtNLM"/>
    </source>
</evidence>
<dbReference type="InterPro" id="IPR051793">
    <property type="entry name" value="NADH:flavin_oxidoreductase"/>
</dbReference>
<dbReference type="GO" id="GO:0051536">
    <property type="term" value="F:iron-sulfur cluster binding"/>
    <property type="evidence" value="ECO:0007669"/>
    <property type="project" value="UniProtKB-KW"/>
</dbReference>
<comment type="cofactor">
    <cofactor evidence="1">
        <name>FMN</name>
        <dbReference type="ChEBI" id="CHEBI:58210"/>
    </cofactor>
</comment>
<dbReference type="Gene3D" id="3.50.50.60">
    <property type="entry name" value="FAD/NAD(P)-binding domain"/>
    <property type="match status" value="1"/>
</dbReference>
<evidence type="ECO:0000259" key="11">
    <source>
        <dbReference type="Pfam" id="PF00890"/>
    </source>
</evidence>
<sequence length="468" mass="52689">MRFLLEIIDGIRTEVGYDFTLGLRLNADELLDDGLKIEETKQIATKLDQSKKLDFLNVDIGITGRQHHIQIAPLYVSPGHEVEYIAQIKSMVRTIPVLGTPGRCSDPYFADWLIAESKMDMVGMTRAHIADPYIINKTLEGRIEDIRPCIGTNEQCYNRIGNGLPLRCNVNPSVGFEEERPYEIPLANKRKKVLIIGCGPAGLEATRVCALRGHKVIAIEKNKSIGGQLIHASKLPGRADIGSLIRWYEIQLEKLKVILLLNSEVTYDLIDDLIETTQAETVIISTGAVYDKTGYTEFTGKGIQGINNIHVFSPEEAIYLTHISGKKAIIFDDEGFEVAPSLAVQLAKNGAKVVLVTRHSSVGQAIFSTLQLPFIYRELSKFKIEIYTNSIIERIERDFVIIKNIYSEDYLEIKNVDFLVPVTYKRSINELYKRFKEKVKQTYVIGDARAPRRLRNAIVEGYSISLSI</sequence>
<dbReference type="AlphaFoldDB" id="A0A2R6A693"/>
<dbReference type="PANTHER" id="PTHR42917">
    <property type="entry name" value="2,4-DIENOYL-COA REDUCTASE"/>
    <property type="match status" value="1"/>
</dbReference>
<dbReference type="PANTHER" id="PTHR42917:SF2">
    <property type="entry name" value="2,4-DIENOYL-COA REDUCTASE [(2E)-ENOYL-COA-PRODUCING]"/>
    <property type="match status" value="1"/>
</dbReference>
<evidence type="ECO:0000256" key="8">
    <source>
        <dbReference type="ARBA" id="ARBA00023004"/>
    </source>
</evidence>
<evidence type="ECO:0000256" key="3">
    <source>
        <dbReference type="ARBA" id="ARBA00011048"/>
    </source>
</evidence>
<evidence type="ECO:0000313" key="13">
    <source>
        <dbReference type="EMBL" id="PSN81894.1"/>
    </source>
</evidence>
<dbReference type="Proteomes" id="UP000240880">
    <property type="component" value="Unassembled WGS sequence"/>
</dbReference>
<comment type="caution">
    <text evidence="13">The sequence shown here is derived from an EMBL/GenBank/DDBJ whole genome shotgun (WGS) entry which is preliminary data.</text>
</comment>
<evidence type="ECO:0000259" key="12">
    <source>
        <dbReference type="Pfam" id="PF22620"/>
    </source>
</evidence>
<dbReference type="SUPFAM" id="SSF51905">
    <property type="entry name" value="FAD/NAD(P)-binding domain"/>
    <property type="match status" value="1"/>
</dbReference>
<proteinExistence type="inferred from homology"/>
<evidence type="ECO:0000256" key="9">
    <source>
        <dbReference type="ARBA" id="ARBA00023014"/>
    </source>
</evidence>
<dbReference type="InterPro" id="IPR013785">
    <property type="entry name" value="Aldolase_TIM"/>
</dbReference>
<dbReference type="InterPro" id="IPR054428">
    <property type="entry name" value="TMADH/DMDH/HD_second_a-b"/>
</dbReference>
<feature type="domain" description="FAD-dependent oxidoreductase 2 FAD-binding" evidence="11">
    <location>
        <begin position="193"/>
        <end position="231"/>
    </location>
</feature>
<dbReference type="GO" id="GO:0016491">
    <property type="term" value="F:oxidoreductase activity"/>
    <property type="evidence" value="ECO:0007669"/>
    <property type="project" value="UniProtKB-KW"/>
</dbReference>
<dbReference type="EMBL" id="NEXC01000121">
    <property type="protein sequence ID" value="PSN81894.1"/>
    <property type="molecule type" value="Genomic_DNA"/>
</dbReference>
<feature type="domain" description="NADH:flavin oxidoreductase/NADH oxidase N-terminal" evidence="10">
    <location>
        <begin position="1"/>
        <end position="142"/>
    </location>
</feature>
<dbReference type="Gene3D" id="3.40.50.720">
    <property type="entry name" value="NAD(P)-binding Rossmann-like Domain"/>
    <property type="match status" value="1"/>
</dbReference>
<dbReference type="InterPro" id="IPR036188">
    <property type="entry name" value="FAD/NAD-bd_sf"/>
</dbReference>
<evidence type="ECO:0000256" key="5">
    <source>
        <dbReference type="ARBA" id="ARBA00022643"/>
    </source>
</evidence>
<dbReference type="GO" id="GO:0046872">
    <property type="term" value="F:metal ion binding"/>
    <property type="evidence" value="ECO:0007669"/>
    <property type="project" value="UniProtKB-KW"/>
</dbReference>
<organism evidence="13 14">
    <name type="scientific">Candidatus Marsarchaeota G1 archaeon OSP_D</name>
    <dbReference type="NCBI Taxonomy" id="1978155"/>
    <lineage>
        <taxon>Archaea</taxon>
        <taxon>Candidatus Marsarchaeota</taxon>
        <taxon>Candidatus Marsarchaeota group 1</taxon>
    </lineage>
</organism>
<name>A0A2R6A693_9ARCH</name>
<evidence type="ECO:0000256" key="7">
    <source>
        <dbReference type="ARBA" id="ARBA00023002"/>
    </source>
</evidence>
<protein>
    <recommendedName>
        <fullName evidence="15">FAD/NAD(P)-binding domain-containing protein</fullName>
    </recommendedName>
</protein>
<dbReference type="SUPFAM" id="SSF51971">
    <property type="entry name" value="Nucleotide-binding domain"/>
    <property type="match status" value="1"/>
</dbReference>
<evidence type="ECO:0000256" key="6">
    <source>
        <dbReference type="ARBA" id="ARBA00022723"/>
    </source>
</evidence>
<dbReference type="Pfam" id="PF00724">
    <property type="entry name" value="Oxidored_FMN"/>
    <property type="match status" value="1"/>
</dbReference>
<evidence type="ECO:0000256" key="2">
    <source>
        <dbReference type="ARBA" id="ARBA00001966"/>
    </source>
</evidence>
<gene>
    <name evidence="13" type="ORF">B9Q01_09560</name>
</gene>
<keyword evidence="5" id="KW-0288">FMN</keyword>
<keyword evidence="9" id="KW-0411">Iron-sulfur</keyword>
<keyword evidence="7" id="KW-0560">Oxidoreductase</keyword>
<keyword evidence="4" id="KW-0285">Flavoprotein</keyword>